<proteinExistence type="inferred from homology"/>
<evidence type="ECO:0000313" key="6">
    <source>
        <dbReference type="Proteomes" id="UP000525078"/>
    </source>
</evidence>
<dbReference type="EC" id="2.4.1.-" evidence="4"/>
<dbReference type="PANTHER" id="PTHR11926">
    <property type="entry name" value="GLUCOSYL/GLUCURONOSYL TRANSFERASES"/>
    <property type="match status" value="1"/>
</dbReference>
<comment type="similarity">
    <text evidence="1 3">Belongs to the UDP-glycosyltransferase family.</text>
</comment>
<dbReference type="Pfam" id="PF00201">
    <property type="entry name" value="UDPGT"/>
    <property type="match status" value="1"/>
</dbReference>
<protein>
    <recommendedName>
        <fullName evidence="4">Glycosyltransferase</fullName>
        <ecNumber evidence="4">2.4.1.-</ecNumber>
    </recommendedName>
</protein>
<dbReference type="SUPFAM" id="SSF53756">
    <property type="entry name" value="UDP-Glycosyltransferase/glycogen phosphorylase"/>
    <property type="match status" value="1"/>
</dbReference>
<dbReference type="CDD" id="cd03784">
    <property type="entry name" value="GT1_Gtf-like"/>
    <property type="match status" value="1"/>
</dbReference>
<dbReference type="GO" id="GO:0080044">
    <property type="term" value="F:quercetin 7-O-glucosyltransferase activity"/>
    <property type="evidence" value="ECO:0007669"/>
    <property type="project" value="TreeGrafter"/>
</dbReference>
<reference evidence="5 6" key="1">
    <citation type="journal article" date="2020" name="bioRxiv">
        <title>Sequence and annotation of 42 cannabis genomes reveals extensive copy number variation in cannabinoid synthesis and pathogen resistance genes.</title>
        <authorList>
            <person name="Mckernan K.J."/>
            <person name="Helbert Y."/>
            <person name="Kane L.T."/>
            <person name="Ebling H."/>
            <person name="Zhang L."/>
            <person name="Liu B."/>
            <person name="Eaton Z."/>
            <person name="Mclaughlin S."/>
            <person name="Kingan S."/>
            <person name="Baybayan P."/>
            <person name="Concepcion G."/>
            <person name="Jordan M."/>
            <person name="Riva A."/>
            <person name="Barbazuk W."/>
            <person name="Harkins T."/>
        </authorList>
    </citation>
    <scope>NUCLEOTIDE SEQUENCE [LARGE SCALE GENOMIC DNA]</scope>
    <source>
        <strain evidence="6">cv. Jamaican Lion 4</strain>
        <tissue evidence="5">Leaf</tissue>
    </source>
</reference>
<name>A0A7J6EC71_CANSA</name>
<evidence type="ECO:0000256" key="1">
    <source>
        <dbReference type="ARBA" id="ARBA00009995"/>
    </source>
</evidence>
<dbReference type="AlphaFoldDB" id="A0A7J6EC71"/>
<sequence length="476" mass="52593">MAVAMAAEAGSGSGYGGHVLVVPYPSQGHINPLLQFCKRLVSHHNGLTVTFATTLFISKTFTPNPNKLPPSIHFDTISDGFDTGGFAQSSGVDDYLSRLQAAGSKTLSQLIERHRQSNNPIGCVVYDSFLDWCLDVANKFGLAAGPFFTQSSTSNYIYYSLHHGLLKLPIDSFPVSVEGLEFLSSLDEMPSFVGVPASYPAYFQMVLNQFSNTHKAHFVLVNSVYEFEQQVVDCMSKVCPVLTIGPTVPLFYLDKSFQDDNEYGYDLFEPDSSAPIIQWLNTKPPKSVVYVAFGSMASLSATQMEELALGLNATHFNFLWVLRSSEERAKLPPNLEEEIGERGLILNWVPQMEILSHGAVGCFFTHCGWNSTVEALSLGVPMVGMPQWTDQPTDAKLIEDVWKVGVRVKVDENGIVGRNEVQNCIRQVMEGDTTSHFTHNANKWRNVAIQAISQGGSSHNNIRQFVSKLLNNNFTK</sequence>
<dbReference type="GO" id="GO:0080043">
    <property type="term" value="F:quercetin 3-O-glucosyltransferase activity"/>
    <property type="evidence" value="ECO:0007669"/>
    <property type="project" value="TreeGrafter"/>
</dbReference>
<dbReference type="PANTHER" id="PTHR11926:SF1311">
    <property type="entry name" value="UDP-GLYCOSYLTRANSFERASE 74F2"/>
    <property type="match status" value="1"/>
</dbReference>
<evidence type="ECO:0000256" key="2">
    <source>
        <dbReference type="ARBA" id="ARBA00022679"/>
    </source>
</evidence>
<dbReference type="Proteomes" id="UP000525078">
    <property type="component" value="Unassembled WGS sequence"/>
</dbReference>
<keyword evidence="2 3" id="KW-0808">Transferase</keyword>
<dbReference type="InterPro" id="IPR002213">
    <property type="entry name" value="UDP_glucos_trans"/>
</dbReference>
<evidence type="ECO:0000256" key="4">
    <source>
        <dbReference type="RuleBase" id="RU362057"/>
    </source>
</evidence>
<dbReference type="PROSITE" id="PS00375">
    <property type="entry name" value="UDPGT"/>
    <property type="match status" value="1"/>
</dbReference>
<dbReference type="Gene3D" id="3.40.50.2000">
    <property type="entry name" value="Glycogen Phosphorylase B"/>
    <property type="match status" value="2"/>
</dbReference>
<evidence type="ECO:0000256" key="3">
    <source>
        <dbReference type="RuleBase" id="RU003718"/>
    </source>
</evidence>
<accession>A0A7J6EC71</accession>
<gene>
    <name evidence="5" type="ORF">F8388_025935</name>
</gene>
<organism evidence="5 6">
    <name type="scientific">Cannabis sativa</name>
    <name type="common">Hemp</name>
    <name type="synonym">Marijuana</name>
    <dbReference type="NCBI Taxonomy" id="3483"/>
    <lineage>
        <taxon>Eukaryota</taxon>
        <taxon>Viridiplantae</taxon>
        <taxon>Streptophyta</taxon>
        <taxon>Embryophyta</taxon>
        <taxon>Tracheophyta</taxon>
        <taxon>Spermatophyta</taxon>
        <taxon>Magnoliopsida</taxon>
        <taxon>eudicotyledons</taxon>
        <taxon>Gunneridae</taxon>
        <taxon>Pentapetalae</taxon>
        <taxon>rosids</taxon>
        <taxon>fabids</taxon>
        <taxon>Rosales</taxon>
        <taxon>Cannabaceae</taxon>
        <taxon>Cannabis</taxon>
    </lineage>
</organism>
<dbReference type="EMBL" id="JAATIP010000258">
    <property type="protein sequence ID" value="KAF4355932.1"/>
    <property type="molecule type" value="Genomic_DNA"/>
</dbReference>
<dbReference type="InterPro" id="IPR035595">
    <property type="entry name" value="UDP_glycos_trans_CS"/>
</dbReference>
<keyword evidence="3" id="KW-0328">Glycosyltransferase</keyword>
<dbReference type="FunFam" id="3.40.50.2000:FF:000019">
    <property type="entry name" value="Glycosyltransferase"/>
    <property type="match status" value="1"/>
</dbReference>
<comment type="caution">
    <text evidence="5">The sequence shown here is derived from an EMBL/GenBank/DDBJ whole genome shotgun (WGS) entry which is preliminary data.</text>
</comment>
<evidence type="ECO:0000313" key="5">
    <source>
        <dbReference type="EMBL" id="KAF4355932.1"/>
    </source>
</evidence>